<feature type="chain" id="PRO_5004913204" description="Phosphodiester glycosidase domain-containing protein" evidence="1">
    <location>
        <begin position="26"/>
        <end position="682"/>
    </location>
</feature>
<sequence>MKFIKKTSIALALALMLSASGAAHAQGTLIYEKQNQEVLAKGIVYKNIYRFTEGGIVNINLIEADVRDSEVDFDVLYNKEGFSKRAKLSTMVSQSPDVVAAVNGDFFSMSSPSFSLGAIVKDGKLLSNPHYEEQKYASILVDGSRNVVFDYISPNVKAQNVARGVDVPVAAVNKPSQYYANIVAYTKEYSAKSPGATSAYYDVCEVVVDSGSVIDVRYGQPAVDIPENGYVLSAGGNNGLVLRDNFAAGEQVSLDTSLTLNYGDVETAMGAGSVLLKNGEYTPLTQNIKGKSQRTAIGLMPSGKLVMFTSDGRLTHSPGMDASEVAGYLKELGCTDAVMLDGGGSTELIAKGSIKNTLTDGSERAILNAFAVKSLSQKGAFDHLGGYLVKATSYVGEGVPVKLTFHDASGNQLDLGANSAQFTSSGISGYYSNGAFVPTSAGKGTVTASYGGTSISFELEAIEKTSSDSLFDSELTRSDLEGGTTLAFLGDMSMPKEQKLMDRLIVSKLQESIASLGASKAVVIGNNNSSGTAKLSGRLIDVKSGFRAIEIDPETAVVTLENSSGTFYKQAGQWNFINTILSSNYKNVIVVFTSKSQLGFADEVNIFKDNVYQAAKDKNICVVYKGSEFSQTVEGNARYVSIPDYADLSKGDFWNDYKYLAINIKPDGIKYGHVNIFKQTEN</sequence>
<proteinExistence type="predicted"/>
<evidence type="ECO:0000256" key="1">
    <source>
        <dbReference type="SAM" id="SignalP"/>
    </source>
</evidence>
<dbReference type="AlphaFoldDB" id="W8TCS9"/>
<feature type="signal peptide" evidence="1">
    <location>
        <begin position="1"/>
        <end position="25"/>
    </location>
</feature>
<gene>
    <name evidence="3" type="ORF">EAL2_c03050</name>
</gene>
<evidence type="ECO:0000313" key="3">
    <source>
        <dbReference type="EMBL" id="AHM55608.1"/>
    </source>
</evidence>
<dbReference type="STRING" id="1286171.EAL2_c03050"/>
<feature type="domain" description="Phosphodiester glycosidase" evidence="2">
    <location>
        <begin position="204"/>
        <end position="372"/>
    </location>
</feature>
<dbReference type="PANTHER" id="PTHR40446">
    <property type="entry name" value="N-ACETYLGLUCOSAMINE-1-PHOSPHODIESTER ALPHA-N-ACETYLGLUCOSAMINIDASE"/>
    <property type="match status" value="1"/>
</dbReference>
<evidence type="ECO:0000259" key="2">
    <source>
        <dbReference type="Pfam" id="PF09992"/>
    </source>
</evidence>
<organism evidence="3 4">
    <name type="scientific">Peptoclostridium acidaminophilum DSM 3953</name>
    <dbReference type="NCBI Taxonomy" id="1286171"/>
    <lineage>
        <taxon>Bacteria</taxon>
        <taxon>Bacillati</taxon>
        <taxon>Bacillota</taxon>
        <taxon>Clostridia</taxon>
        <taxon>Peptostreptococcales</taxon>
        <taxon>Peptoclostridiaceae</taxon>
        <taxon>Peptoclostridium</taxon>
    </lineage>
</organism>
<dbReference type="EMBL" id="CP007452">
    <property type="protein sequence ID" value="AHM55608.1"/>
    <property type="molecule type" value="Genomic_DNA"/>
</dbReference>
<dbReference type="KEGG" id="eac:EAL2_c03050"/>
<reference evidence="3 4" key="1">
    <citation type="journal article" date="2014" name="Genome Announc.">
        <title>Complete Genome Sequence of Amino Acid-Utilizing Eubacterium acidaminophilum al-2 (DSM 3953).</title>
        <authorList>
            <person name="Poehlein A."/>
            <person name="Andreesen J.R."/>
            <person name="Daniel R."/>
        </authorList>
    </citation>
    <scope>NUCLEOTIDE SEQUENCE [LARGE SCALE GENOMIC DNA]</scope>
    <source>
        <strain evidence="3 4">DSM 3953</strain>
    </source>
</reference>
<dbReference type="RefSeq" id="WP_025434650.1">
    <property type="nucleotide sequence ID" value="NZ_CP007452.1"/>
</dbReference>
<name>W8TCS9_PEPAC</name>
<evidence type="ECO:0000313" key="4">
    <source>
        <dbReference type="Proteomes" id="UP000019591"/>
    </source>
</evidence>
<dbReference type="eggNOG" id="COG4632">
    <property type="taxonomic scope" value="Bacteria"/>
</dbReference>
<dbReference type="Proteomes" id="UP000019591">
    <property type="component" value="Chromosome"/>
</dbReference>
<dbReference type="InterPro" id="IPR018711">
    <property type="entry name" value="NAGPA"/>
</dbReference>
<protein>
    <recommendedName>
        <fullName evidence="2">Phosphodiester glycosidase domain-containing protein</fullName>
    </recommendedName>
</protein>
<dbReference type="Pfam" id="PF09992">
    <property type="entry name" value="NAGPA"/>
    <property type="match status" value="1"/>
</dbReference>
<dbReference type="PANTHER" id="PTHR40446:SF2">
    <property type="entry name" value="N-ACETYLGLUCOSAMINE-1-PHOSPHODIESTER ALPHA-N-ACETYLGLUCOSAMINIDASE"/>
    <property type="match status" value="1"/>
</dbReference>
<keyword evidence="1" id="KW-0732">Signal</keyword>
<dbReference type="OrthoDB" id="9809781at2"/>
<dbReference type="PATRIC" id="fig|1286171.3.peg.245"/>
<dbReference type="HOGENOM" id="CLU_418425_0_0_9"/>
<accession>W8TCS9</accession>
<keyword evidence="4" id="KW-1185">Reference proteome</keyword>